<dbReference type="SUPFAM" id="SSF51735">
    <property type="entry name" value="NAD(P)-binding Rossmann-fold domains"/>
    <property type="match status" value="1"/>
</dbReference>
<evidence type="ECO:0000256" key="4">
    <source>
        <dbReference type="RuleBase" id="RU000363"/>
    </source>
</evidence>
<dbReference type="GO" id="GO:0000140">
    <property type="term" value="F:acylglycerone-phosphate reductase (NADP+) activity"/>
    <property type="evidence" value="ECO:0007669"/>
    <property type="project" value="TreeGrafter"/>
</dbReference>
<sequence>MAPTVLITGTSSGIGHSLAREFKSRGYTVFATARKTSSIDDLSKLGIETLALEVTSKESIDALKEEIISRTGGKLDILVNNAGRNYTVPALDVDYDEIELTFRTNVYAVMQMCQAFAPLLMASKGTIVQIGSVAAIQPYVFGSTYNASKAALHSYSDTLRVELSPFDVKVVVVITGGVKSEIARTKRVLPPDSIYVPVEKEYQERLVHSQTNGMETDLYARTVVSKLLASPGRYDIWAGGKSTLIWFVSTFLPKSTWIIVFTRMFSLFKLRQHNKTV</sequence>
<dbReference type="OrthoDB" id="2102561at2759"/>
<dbReference type="InterPro" id="IPR002347">
    <property type="entry name" value="SDR_fam"/>
</dbReference>
<dbReference type="Proteomes" id="UP000503462">
    <property type="component" value="Chromosome 2"/>
</dbReference>
<evidence type="ECO:0008006" key="7">
    <source>
        <dbReference type="Google" id="ProtNLM"/>
    </source>
</evidence>
<dbReference type="Gene3D" id="3.40.50.720">
    <property type="entry name" value="NAD(P)-binding Rossmann-like Domain"/>
    <property type="match status" value="1"/>
</dbReference>
<keyword evidence="2" id="KW-0521">NADP</keyword>
<dbReference type="CDD" id="cd05374">
    <property type="entry name" value="17beta-HSD-like_SDR_c"/>
    <property type="match status" value="1"/>
</dbReference>
<dbReference type="InterPro" id="IPR020904">
    <property type="entry name" value="Sc_DH/Rdtase_CS"/>
</dbReference>
<dbReference type="PRINTS" id="PR00080">
    <property type="entry name" value="SDRFAMILY"/>
</dbReference>
<organism evidence="5 6">
    <name type="scientific">Peltaster fructicola</name>
    <dbReference type="NCBI Taxonomy" id="286661"/>
    <lineage>
        <taxon>Eukaryota</taxon>
        <taxon>Fungi</taxon>
        <taxon>Dikarya</taxon>
        <taxon>Ascomycota</taxon>
        <taxon>Pezizomycotina</taxon>
        <taxon>Dothideomycetes</taxon>
        <taxon>Dothideomycetes incertae sedis</taxon>
        <taxon>Peltaster</taxon>
    </lineage>
</organism>
<proteinExistence type="inferred from homology"/>
<dbReference type="Pfam" id="PF00106">
    <property type="entry name" value="adh_short"/>
    <property type="match status" value="1"/>
</dbReference>
<dbReference type="FunFam" id="3.40.50.720:FF:000261">
    <property type="entry name" value="NADPH-dependent 1-acyldihydroxyacetone phosphate reductase"/>
    <property type="match status" value="1"/>
</dbReference>
<protein>
    <recommendedName>
        <fullName evidence="7">NAD(P)-binding protein</fullName>
    </recommendedName>
</protein>
<evidence type="ECO:0000313" key="5">
    <source>
        <dbReference type="EMBL" id="QIW97622.1"/>
    </source>
</evidence>
<keyword evidence="3" id="KW-0560">Oxidoreductase</keyword>
<dbReference type="PANTHER" id="PTHR44169">
    <property type="entry name" value="NADPH-DEPENDENT 1-ACYLDIHYDROXYACETONE PHOSPHATE REDUCTASE"/>
    <property type="match status" value="1"/>
</dbReference>
<keyword evidence="6" id="KW-1185">Reference proteome</keyword>
<dbReference type="AlphaFoldDB" id="A0A6H0XSD2"/>
<dbReference type="PRINTS" id="PR00081">
    <property type="entry name" value="GDHRDH"/>
</dbReference>
<name>A0A6H0XSD2_9PEZI</name>
<dbReference type="GO" id="GO:0019433">
    <property type="term" value="P:triglyceride catabolic process"/>
    <property type="evidence" value="ECO:0007669"/>
    <property type="project" value="TreeGrafter"/>
</dbReference>
<evidence type="ECO:0000256" key="2">
    <source>
        <dbReference type="ARBA" id="ARBA00022857"/>
    </source>
</evidence>
<evidence type="ECO:0000313" key="6">
    <source>
        <dbReference type="Proteomes" id="UP000503462"/>
    </source>
</evidence>
<dbReference type="GO" id="GO:0004806">
    <property type="term" value="F:triacylglycerol lipase activity"/>
    <property type="evidence" value="ECO:0007669"/>
    <property type="project" value="TreeGrafter"/>
</dbReference>
<gene>
    <name evidence="5" type="ORF">AMS68_003140</name>
</gene>
<dbReference type="GO" id="GO:0005811">
    <property type="term" value="C:lipid droplet"/>
    <property type="evidence" value="ECO:0007669"/>
    <property type="project" value="TreeGrafter"/>
</dbReference>
<dbReference type="GO" id="GO:0006654">
    <property type="term" value="P:phosphatidic acid biosynthetic process"/>
    <property type="evidence" value="ECO:0007669"/>
    <property type="project" value="TreeGrafter"/>
</dbReference>
<dbReference type="PANTHER" id="PTHR44169:SF6">
    <property type="entry name" value="NADPH-DEPENDENT 1-ACYLDIHYDROXYACETONE PHOSPHATE REDUCTASE"/>
    <property type="match status" value="1"/>
</dbReference>
<evidence type="ECO:0000256" key="1">
    <source>
        <dbReference type="ARBA" id="ARBA00006484"/>
    </source>
</evidence>
<dbReference type="GO" id="GO:0005783">
    <property type="term" value="C:endoplasmic reticulum"/>
    <property type="evidence" value="ECO:0007669"/>
    <property type="project" value="TreeGrafter"/>
</dbReference>
<reference evidence="5 6" key="1">
    <citation type="journal article" date="2016" name="Sci. Rep.">
        <title>Peltaster fructicola genome reveals evolution from an invasive phytopathogen to an ectophytic parasite.</title>
        <authorList>
            <person name="Xu C."/>
            <person name="Chen H."/>
            <person name="Gleason M.L."/>
            <person name="Xu J.R."/>
            <person name="Liu H."/>
            <person name="Zhang R."/>
            <person name="Sun G."/>
        </authorList>
    </citation>
    <scope>NUCLEOTIDE SEQUENCE [LARGE SCALE GENOMIC DNA]</scope>
    <source>
        <strain evidence="5 6">LNHT1506</strain>
    </source>
</reference>
<dbReference type="PROSITE" id="PS00061">
    <property type="entry name" value="ADH_SHORT"/>
    <property type="match status" value="1"/>
</dbReference>
<evidence type="ECO:0000256" key="3">
    <source>
        <dbReference type="ARBA" id="ARBA00023002"/>
    </source>
</evidence>
<comment type="similarity">
    <text evidence="1 4">Belongs to the short-chain dehydrogenases/reductases (SDR) family.</text>
</comment>
<accession>A0A6H0XSD2</accession>
<dbReference type="InterPro" id="IPR036291">
    <property type="entry name" value="NAD(P)-bd_dom_sf"/>
</dbReference>
<dbReference type="EMBL" id="CP051140">
    <property type="protein sequence ID" value="QIW97622.1"/>
    <property type="molecule type" value="Genomic_DNA"/>
</dbReference>